<organism evidence="2 3">
    <name type="scientific">Rubinisphaera brasiliensis (strain ATCC 49424 / DSM 5305 / JCM 21570 / IAM 15109 / NBRC 103401 / IFAM 1448)</name>
    <name type="common">Planctomyces brasiliensis</name>
    <dbReference type="NCBI Taxonomy" id="756272"/>
    <lineage>
        <taxon>Bacteria</taxon>
        <taxon>Pseudomonadati</taxon>
        <taxon>Planctomycetota</taxon>
        <taxon>Planctomycetia</taxon>
        <taxon>Planctomycetales</taxon>
        <taxon>Planctomycetaceae</taxon>
        <taxon>Rubinisphaera</taxon>
    </lineage>
</organism>
<dbReference type="SUPFAM" id="SSF53335">
    <property type="entry name" value="S-adenosyl-L-methionine-dependent methyltransferases"/>
    <property type="match status" value="1"/>
</dbReference>
<dbReference type="CDD" id="cd02440">
    <property type="entry name" value="AdoMet_MTases"/>
    <property type="match status" value="1"/>
</dbReference>
<keyword evidence="2" id="KW-0808">Transferase</keyword>
<dbReference type="OrthoDB" id="212394at2"/>
<dbReference type="Pfam" id="PF08241">
    <property type="entry name" value="Methyltransf_11"/>
    <property type="match status" value="1"/>
</dbReference>
<dbReference type="GO" id="GO:0032259">
    <property type="term" value="P:methylation"/>
    <property type="evidence" value="ECO:0007669"/>
    <property type="project" value="UniProtKB-KW"/>
</dbReference>
<proteinExistence type="predicted"/>
<evidence type="ECO:0000313" key="2">
    <source>
        <dbReference type="EMBL" id="ADY60165.1"/>
    </source>
</evidence>
<dbReference type="RefSeq" id="WP_013628889.1">
    <property type="nucleotide sequence ID" value="NC_015174.1"/>
</dbReference>
<dbReference type="GO" id="GO:0008757">
    <property type="term" value="F:S-adenosylmethionine-dependent methyltransferase activity"/>
    <property type="evidence" value="ECO:0007669"/>
    <property type="project" value="InterPro"/>
</dbReference>
<dbReference type="HOGENOM" id="CLU_1282432_0_0_0"/>
<accession>F0SQU4</accession>
<dbReference type="AlphaFoldDB" id="F0SQU4"/>
<protein>
    <submittedName>
        <fullName evidence="2">Methyltransferase type 11</fullName>
    </submittedName>
</protein>
<dbReference type="eggNOG" id="COG2226">
    <property type="taxonomic scope" value="Bacteria"/>
</dbReference>
<reference evidence="3" key="1">
    <citation type="submission" date="2011-02" db="EMBL/GenBank/DDBJ databases">
        <title>The complete genome of Planctomyces brasiliensis DSM 5305.</title>
        <authorList>
            <person name="Lucas S."/>
            <person name="Copeland A."/>
            <person name="Lapidus A."/>
            <person name="Bruce D."/>
            <person name="Goodwin L."/>
            <person name="Pitluck S."/>
            <person name="Kyrpides N."/>
            <person name="Mavromatis K."/>
            <person name="Pagani I."/>
            <person name="Ivanova N."/>
            <person name="Ovchinnikova G."/>
            <person name="Lu M."/>
            <person name="Detter J.C."/>
            <person name="Han C."/>
            <person name="Land M."/>
            <person name="Hauser L."/>
            <person name="Markowitz V."/>
            <person name="Cheng J.-F."/>
            <person name="Hugenholtz P."/>
            <person name="Woyke T."/>
            <person name="Wu D."/>
            <person name="Tindall B."/>
            <person name="Pomrenke H.G."/>
            <person name="Brambilla E."/>
            <person name="Klenk H.-P."/>
            <person name="Eisen J.A."/>
        </authorList>
    </citation>
    <scope>NUCLEOTIDE SEQUENCE [LARGE SCALE GENOMIC DNA]</scope>
    <source>
        <strain evidence="3">ATCC 49424 / DSM 5305 / JCM 21570 / IAM 15109 / NBRC 103401 / IFAM 1448</strain>
    </source>
</reference>
<dbReference type="InterPro" id="IPR029063">
    <property type="entry name" value="SAM-dependent_MTases_sf"/>
</dbReference>
<feature type="domain" description="Methyltransferase type 11" evidence="1">
    <location>
        <begin position="47"/>
        <end position="136"/>
    </location>
</feature>
<keyword evidence="3" id="KW-1185">Reference proteome</keyword>
<sequence>MSVSHPANLSEVYAQHHATGERLGKSFMEDTRAVLFRNWIGEEKTILDLGGRDGTLTRHFMSGNQVVIGDIDVGALASARENYGVDIAEVDLNARLPFEDNSYDIVVLAEVLEHLPYPQITLAEIQRVLKPGGFLIGSIPLAYHIKDRWQVLRGRKLWVDGDPTHVQFFKHDELIDFFNNFLDVEDVVPLKGGRKAHWFPKLFARDVAFRCRKAA</sequence>
<evidence type="ECO:0000313" key="3">
    <source>
        <dbReference type="Proteomes" id="UP000006860"/>
    </source>
</evidence>
<gene>
    <name evidence="2" type="ordered locus">Plabr_2565</name>
</gene>
<name>F0SQU4_RUBBR</name>
<evidence type="ECO:0000259" key="1">
    <source>
        <dbReference type="Pfam" id="PF08241"/>
    </source>
</evidence>
<dbReference type="PANTHER" id="PTHR43591">
    <property type="entry name" value="METHYLTRANSFERASE"/>
    <property type="match status" value="1"/>
</dbReference>
<dbReference type="KEGG" id="pbs:Plabr_2565"/>
<dbReference type="InterPro" id="IPR013216">
    <property type="entry name" value="Methyltransf_11"/>
</dbReference>
<keyword evidence="2" id="KW-0489">Methyltransferase</keyword>
<dbReference type="EMBL" id="CP002546">
    <property type="protein sequence ID" value="ADY60165.1"/>
    <property type="molecule type" value="Genomic_DNA"/>
</dbReference>
<dbReference type="Gene3D" id="3.40.50.150">
    <property type="entry name" value="Vaccinia Virus protein VP39"/>
    <property type="match status" value="1"/>
</dbReference>
<dbReference type="Proteomes" id="UP000006860">
    <property type="component" value="Chromosome"/>
</dbReference>